<proteinExistence type="predicted"/>
<dbReference type="AlphaFoldDB" id="A0A4Y3UR81"/>
<sequence length="211" mass="24036">MGKAVRNKRKRTTNKKTPIRWDNLFGLDSRESRFARQERLELWTRSAPCGRLQLLVDYNEDVISPANSAEVMDRFHAGAVSYRTAVETLIGYVAVKILSRHFALCEQRRMRTLDDPLDFMANFMDPRNGADVGTSEQAKFLLLMTFIFHDGLPGRELFPDENWADIYRGVIVSAVDFNYRLASEAQKQLDSGAVSWAQVHGPCEYSQRAAA</sequence>
<gene>
    <name evidence="1" type="ORF">FHX68_1531</name>
</gene>
<reference evidence="1 2" key="1">
    <citation type="submission" date="2019-06" db="EMBL/GenBank/DDBJ databases">
        <title>Sequencing the genomes of 1000 actinobacteria strains.</title>
        <authorList>
            <person name="Klenk H.-P."/>
        </authorList>
    </citation>
    <scope>NUCLEOTIDE SEQUENCE [LARGE SCALE GENOMIC DNA]</scope>
    <source>
        <strain evidence="1 2">DSM 20427</strain>
    </source>
</reference>
<keyword evidence="2" id="KW-1185">Reference proteome</keyword>
<evidence type="ECO:0000313" key="1">
    <source>
        <dbReference type="EMBL" id="TQM98818.1"/>
    </source>
</evidence>
<dbReference type="RefSeq" id="WP_141381191.1">
    <property type="nucleotide sequence ID" value="NZ_BJNA01000054.1"/>
</dbReference>
<protein>
    <submittedName>
        <fullName evidence="1">Uncharacterized protein</fullName>
    </submittedName>
</protein>
<dbReference type="Proteomes" id="UP000319804">
    <property type="component" value="Unassembled WGS sequence"/>
</dbReference>
<evidence type="ECO:0000313" key="2">
    <source>
        <dbReference type="Proteomes" id="UP000319804"/>
    </source>
</evidence>
<dbReference type="EMBL" id="VFPS01000002">
    <property type="protein sequence ID" value="TQM98818.1"/>
    <property type="molecule type" value="Genomic_DNA"/>
</dbReference>
<comment type="caution">
    <text evidence="1">The sequence shown here is derived from an EMBL/GenBank/DDBJ whole genome shotgun (WGS) entry which is preliminary data.</text>
</comment>
<accession>A0A4Y3UR81</accession>
<organism evidence="1 2">
    <name type="scientific">Microbacterium lacticum</name>
    <dbReference type="NCBI Taxonomy" id="33885"/>
    <lineage>
        <taxon>Bacteria</taxon>
        <taxon>Bacillati</taxon>
        <taxon>Actinomycetota</taxon>
        <taxon>Actinomycetes</taxon>
        <taxon>Micrococcales</taxon>
        <taxon>Microbacteriaceae</taxon>
        <taxon>Microbacterium</taxon>
    </lineage>
</organism>
<name>A0A4Y3UR81_9MICO</name>